<evidence type="ECO:0000256" key="2">
    <source>
        <dbReference type="SAM" id="Coils"/>
    </source>
</evidence>
<dbReference type="GO" id="GO:0015074">
    <property type="term" value="P:DNA integration"/>
    <property type="evidence" value="ECO:0007669"/>
    <property type="project" value="InterPro"/>
</dbReference>
<gene>
    <name evidence="3" type="ORF">AN221_03535</name>
</gene>
<evidence type="ECO:0008006" key="5">
    <source>
        <dbReference type="Google" id="ProtNLM"/>
    </source>
</evidence>
<comment type="caution">
    <text evidence="3">The sequence shown here is derived from an EMBL/GenBank/DDBJ whole genome shotgun (WGS) entry which is preliminary data.</text>
</comment>
<dbReference type="AlphaFoldDB" id="A0A1E7M0Q7"/>
<dbReference type="SUPFAM" id="SSF56349">
    <property type="entry name" value="DNA breaking-rejoining enzymes"/>
    <property type="match status" value="1"/>
</dbReference>
<accession>A0A1E7M0Q7</accession>
<dbReference type="InterPro" id="IPR013762">
    <property type="entry name" value="Integrase-like_cat_sf"/>
</dbReference>
<dbReference type="Gene3D" id="1.10.443.10">
    <property type="entry name" value="Intergrase catalytic core"/>
    <property type="match status" value="1"/>
</dbReference>
<dbReference type="Proteomes" id="UP000175971">
    <property type="component" value="Unassembled WGS sequence"/>
</dbReference>
<protein>
    <recommendedName>
        <fullName evidence="5">Integrase</fullName>
    </recommendedName>
</protein>
<keyword evidence="1" id="KW-0233">DNA recombination</keyword>
<reference evidence="3 4" key="1">
    <citation type="journal article" date="2016" name="Front. Microbiol.">
        <title>Comparative Genomics Analysis of Streptomyces Species Reveals Their Adaptation to the Marine Environment and Their Diversity at the Genomic Level.</title>
        <authorList>
            <person name="Tian X."/>
            <person name="Zhang Z."/>
            <person name="Yang T."/>
            <person name="Chen M."/>
            <person name="Li J."/>
            <person name="Chen F."/>
            <person name="Yang J."/>
            <person name="Li W."/>
            <person name="Zhang B."/>
            <person name="Zhang Z."/>
            <person name="Wu J."/>
            <person name="Zhang C."/>
            <person name="Long L."/>
            <person name="Xiao J."/>
        </authorList>
    </citation>
    <scope>NUCLEOTIDE SEQUENCE [LARGE SCALE GENOMIC DNA]</scope>
    <source>
        <strain evidence="3 4">SCSIO M10372</strain>
    </source>
</reference>
<feature type="coiled-coil region" evidence="2">
    <location>
        <begin position="638"/>
        <end position="689"/>
    </location>
</feature>
<dbReference type="RefSeq" id="WP_070199711.1">
    <property type="nucleotide sequence ID" value="NZ_LJGZ01000005.1"/>
</dbReference>
<organism evidence="3 4">
    <name type="scientific">Streptomyces nanshensis</name>
    <dbReference type="NCBI Taxonomy" id="518642"/>
    <lineage>
        <taxon>Bacteria</taxon>
        <taxon>Bacillati</taxon>
        <taxon>Actinomycetota</taxon>
        <taxon>Actinomycetes</taxon>
        <taxon>Kitasatosporales</taxon>
        <taxon>Streptomycetaceae</taxon>
        <taxon>Streptomyces</taxon>
    </lineage>
</organism>
<evidence type="ECO:0000313" key="3">
    <source>
        <dbReference type="EMBL" id="OEV22017.1"/>
    </source>
</evidence>
<evidence type="ECO:0000313" key="4">
    <source>
        <dbReference type="Proteomes" id="UP000175971"/>
    </source>
</evidence>
<sequence length="699" mass="77189">MTHPLSVPLVLSAETPIIQPDRVVGDYTGPISQYDAPVWPLDPLIANPSAPRRRIHWDSFPLGMQSELRFLTYQMINTELPERLLIGRHPAWRTRQSPGAIYMTCRIWAGFSRWLAARSVLTLAACTPELFREYSAGLVREGGLTRNSVQYHLIALIRLWAFDTCSPHPIGICEPPWSHEGIDDYLPPATSGGENVTEPITPDTMGPLLIWALRMVEDFAPDILAAWAENRRLHTQAQHVRASAKSRAALDAYLNDLAARGAPLPTIRQPGRLVAAGTYIAGLTGATPAQVTNRIQQPKWSHYRDRNPGPAPLRTPIWGGIDGQPWTETIDFTEAAGLMRHLGTACFIVLSYLTGQRPGETLSLRTGCCPDPSAGRPLIYGHVFKTARDEDGNHLSRGQMREVPWVAIPPAMRAVRVLERMVPADSLLFGATAHDFPHHRTYHAALNRPTMNRRIEDFISWASALALRLGRPHEVIPDDPHGAIGTERFRRTLAWHIARRPGGLVALAIQYGHMRTAVSAGYAARSRDGIHDLLDIETARATADTLATLHADLDAGGGVSGPAARRAIHAAAQAPSFAGSIRSTRQARAILRNPTLAVHDNPHTFLMCVYNRDKALCHRLGTSDTPTLDRCVSACANIARTDRHAAQLSAEAEHLEKQSASEMFPEPLADRLRQRADNLRDLADQHHRNRIANQEKSTT</sequence>
<name>A0A1E7M0Q7_9ACTN</name>
<proteinExistence type="predicted"/>
<keyword evidence="4" id="KW-1185">Reference proteome</keyword>
<dbReference type="EMBL" id="LJGZ01000005">
    <property type="protein sequence ID" value="OEV22017.1"/>
    <property type="molecule type" value="Genomic_DNA"/>
</dbReference>
<dbReference type="PATRIC" id="fig|518642.7.peg.6128"/>
<keyword evidence="2" id="KW-0175">Coiled coil</keyword>
<dbReference type="GO" id="GO:0003677">
    <property type="term" value="F:DNA binding"/>
    <property type="evidence" value="ECO:0007669"/>
    <property type="project" value="InterPro"/>
</dbReference>
<dbReference type="GO" id="GO:0006310">
    <property type="term" value="P:DNA recombination"/>
    <property type="evidence" value="ECO:0007669"/>
    <property type="project" value="UniProtKB-KW"/>
</dbReference>
<dbReference type="InterPro" id="IPR011010">
    <property type="entry name" value="DNA_brk_join_enz"/>
</dbReference>
<evidence type="ECO:0000256" key="1">
    <source>
        <dbReference type="ARBA" id="ARBA00023172"/>
    </source>
</evidence>